<gene>
    <name evidence="1" type="ORF">RIMI_LOCUS9264827</name>
</gene>
<protein>
    <submittedName>
        <fullName evidence="1">Uncharacterized protein</fullName>
    </submittedName>
</protein>
<evidence type="ECO:0000313" key="2">
    <source>
        <dbReference type="Proteomes" id="UP001176940"/>
    </source>
</evidence>
<evidence type="ECO:0000313" key="1">
    <source>
        <dbReference type="EMBL" id="CAJ0941512.1"/>
    </source>
</evidence>
<accession>A0ABN9LLI0</accession>
<proteinExistence type="predicted"/>
<name>A0ABN9LLI0_9NEOB</name>
<sequence length="396" mass="42899">MTPRQSGMLLWSNGGTANGDGNVRQSASLTPDCRSHNLSVMVIDLRLSPCRRRDSDDVAASSVIVLYPKCQCHYPVARVSVSLSCTRVSASLSCTPSVSVIILYPECQCHYPGPRVSVSLSCTPSVSVIILDPECQRHRPVPQVSVSLPCSPSVSVIILYPSVSVIILYPECQCHYPGPRVGSGALCLDIIREQIRFLLTDEDDDGGGSARRGTHPPRAEEAALSADAVLDLDQLLQISPATQEKTIHRVPAAITSTHNLYFLLISALMPSVVINQLIRAQKKMKKSYRLQETKVPVIQQLHLLTLASADRTMLPSSRISGCWIFTNIPWSKSPACLQAHKAERTFKAGVTLASAMRETRTSLSHQYPALPPTPGPERAAACISTQLNAPAPSAGY</sequence>
<reference evidence="1" key="1">
    <citation type="submission" date="2023-07" db="EMBL/GenBank/DDBJ databases">
        <authorList>
            <person name="Stuckert A."/>
        </authorList>
    </citation>
    <scope>NUCLEOTIDE SEQUENCE</scope>
</reference>
<dbReference type="Proteomes" id="UP001176940">
    <property type="component" value="Unassembled WGS sequence"/>
</dbReference>
<dbReference type="EMBL" id="CAUEEQ010019054">
    <property type="protein sequence ID" value="CAJ0941512.1"/>
    <property type="molecule type" value="Genomic_DNA"/>
</dbReference>
<organism evidence="1 2">
    <name type="scientific">Ranitomeya imitator</name>
    <name type="common">mimic poison frog</name>
    <dbReference type="NCBI Taxonomy" id="111125"/>
    <lineage>
        <taxon>Eukaryota</taxon>
        <taxon>Metazoa</taxon>
        <taxon>Chordata</taxon>
        <taxon>Craniata</taxon>
        <taxon>Vertebrata</taxon>
        <taxon>Euteleostomi</taxon>
        <taxon>Amphibia</taxon>
        <taxon>Batrachia</taxon>
        <taxon>Anura</taxon>
        <taxon>Neobatrachia</taxon>
        <taxon>Hyloidea</taxon>
        <taxon>Dendrobatidae</taxon>
        <taxon>Dendrobatinae</taxon>
        <taxon>Ranitomeya</taxon>
    </lineage>
</organism>
<keyword evidence="2" id="KW-1185">Reference proteome</keyword>
<comment type="caution">
    <text evidence="1">The sequence shown here is derived from an EMBL/GenBank/DDBJ whole genome shotgun (WGS) entry which is preliminary data.</text>
</comment>